<protein>
    <submittedName>
        <fullName evidence="1">Uncharacterized protein</fullName>
    </submittedName>
</protein>
<dbReference type="AlphaFoldDB" id="A0AAJ1TYZ9"/>
<sequence length="71" mass="7765">MFFTRLTRSADDAAGVARILGRPRPNTVPEVERLLVEALIGGRHRPYALLARSPAACRRGACGLPQDRPAR</sequence>
<evidence type="ECO:0000313" key="1">
    <source>
        <dbReference type="EMBL" id="MDQ0547581.1"/>
    </source>
</evidence>
<dbReference type="Proteomes" id="UP001223420">
    <property type="component" value="Unassembled WGS sequence"/>
</dbReference>
<proteinExistence type="predicted"/>
<name>A0AAJ1TYZ9_9HYPH</name>
<comment type="caution">
    <text evidence="1">The sequence shown here is derived from an EMBL/GenBank/DDBJ whole genome shotgun (WGS) entry which is preliminary data.</text>
</comment>
<evidence type="ECO:0000313" key="2">
    <source>
        <dbReference type="Proteomes" id="UP001223420"/>
    </source>
</evidence>
<dbReference type="RefSeq" id="WP_043075365.1">
    <property type="nucleotide sequence ID" value="NZ_JAJALK010000034.1"/>
</dbReference>
<reference evidence="1" key="1">
    <citation type="submission" date="2023-07" db="EMBL/GenBank/DDBJ databases">
        <title>Genomic Encyclopedia of Type Strains, Phase IV (KMG-IV): sequencing the most valuable type-strain genomes for metagenomic binning, comparative biology and taxonomic classification.</title>
        <authorList>
            <person name="Goeker M."/>
        </authorList>
    </citation>
    <scope>NUCLEOTIDE SEQUENCE</scope>
    <source>
        <strain evidence="1">DSM 19569</strain>
    </source>
</reference>
<organism evidence="1 2">
    <name type="scientific">Methylobacterium brachiatum</name>
    <dbReference type="NCBI Taxonomy" id="269660"/>
    <lineage>
        <taxon>Bacteria</taxon>
        <taxon>Pseudomonadati</taxon>
        <taxon>Pseudomonadota</taxon>
        <taxon>Alphaproteobacteria</taxon>
        <taxon>Hyphomicrobiales</taxon>
        <taxon>Methylobacteriaceae</taxon>
        <taxon>Methylobacterium</taxon>
    </lineage>
</organism>
<accession>A0AAJ1TYZ9</accession>
<gene>
    <name evidence="1" type="ORF">QO001_006540</name>
</gene>
<dbReference type="EMBL" id="JAUSWL010000031">
    <property type="protein sequence ID" value="MDQ0547581.1"/>
    <property type="molecule type" value="Genomic_DNA"/>
</dbReference>